<dbReference type="InterPro" id="IPR018247">
    <property type="entry name" value="EF_Hand_1_Ca_BS"/>
</dbReference>
<feature type="signal peptide" evidence="2">
    <location>
        <begin position="1"/>
        <end position="22"/>
    </location>
</feature>
<accession>A0A1V1P3N7</accession>
<proteinExistence type="predicted"/>
<organism evidence="4 5">
    <name type="scientific">Candidatus Magnetoglobus multicellularis str. Araruama</name>
    <dbReference type="NCBI Taxonomy" id="890399"/>
    <lineage>
        <taxon>Bacteria</taxon>
        <taxon>Pseudomonadati</taxon>
        <taxon>Thermodesulfobacteriota</taxon>
        <taxon>Desulfobacteria</taxon>
        <taxon>Desulfobacterales</taxon>
        <taxon>Desulfobacteraceae</taxon>
        <taxon>Candidatus Magnetoglobus</taxon>
    </lineage>
</organism>
<dbReference type="PANTHER" id="PTHR42977:SF3">
    <property type="entry name" value="AB HYDROLASE-1 DOMAIN-CONTAINING PROTEIN"/>
    <property type="match status" value="1"/>
</dbReference>
<evidence type="ECO:0000256" key="1">
    <source>
        <dbReference type="ARBA" id="ARBA00022801"/>
    </source>
</evidence>
<dbReference type="GO" id="GO:0004301">
    <property type="term" value="F:epoxide hydrolase activity"/>
    <property type="evidence" value="ECO:0007669"/>
    <property type="project" value="TreeGrafter"/>
</dbReference>
<dbReference type="PANTHER" id="PTHR42977">
    <property type="entry name" value="HYDROLASE-RELATED"/>
    <property type="match status" value="1"/>
</dbReference>
<dbReference type="PROSITE" id="PS00018">
    <property type="entry name" value="EF_HAND_1"/>
    <property type="match status" value="1"/>
</dbReference>
<keyword evidence="2" id="KW-0732">Signal</keyword>
<name>A0A1V1P3N7_9BACT</name>
<dbReference type="Proteomes" id="UP000189670">
    <property type="component" value="Unassembled WGS sequence"/>
</dbReference>
<dbReference type="AlphaFoldDB" id="A0A1V1P3N7"/>
<reference evidence="5" key="1">
    <citation type="submission" date="2012-11" db="EMBL/GenBank/DDBJ databases">
        <authorList>
            <person name="Lucero-Rivera Y.E."/>
            <person name="Tovar-Ramirez D."/>
        </authorList>
    </citation>
    <scope>NUCLEOTIDE SEQUENCE [LARGE SCALE GENOMIC DNA]</scope>
    <source>
        <strain evidence="5">Araruama</strain>
    </source>
</reference>
<evidence type="ECO:0000313" key="5">
    <source>
        <dbReference type="Proteomes" id="UP000189670"/>
    </source>
</evidence>
<dbReference type="InterPro" id="IPR000073">
    <property type="entry name" value="AB_hydrolase_1"/>
</dbReference>
<dbReference type="SUPFAM" id="SSF53474">
    <property type="entry name" value="alpha/beta-Hydrolases"/>
    <property type="match status" value="1"/>
</dbReference>
<protein>
    <submittedName>
        <fullName evidence="4">Haloalkane dehalogenase</fullName>
    </submittedName>
</protein>
<evidence type="ECO:0000313" key="4">
    <source>
        <dbReference type="EMBL" id="ETR69413.1"/>
    </source>
</evidence>
<comment type="caution">
    <text evidence="4">The sequence shown here is derived from an EMBL/GenBank/DDBJ whole genome shotgun (WGS) entry which is preliminary data.</text>
</comment>
<dbReference type="InterPro" id="IPR051340">
    <property type="entry name" value="Haloalkane_dehalogenase"/>
</dbReference>
<feature type="chain" id="PRO_5012685575" evidence="2">
    <location>
        <begin position="23"/>
        <end position="527"/>
    </location>
</feature>
<dbReference type="Pfam" id="PF00561">
    <property type="entry name" value="Abhydrolase_1"/>
    <property type="match status" value="1"/>
</dbReference>
<dbReference type="Gene3D" id="3.40.50.1820">
    <property type="entry name" value="alpha/beta hydrolase"/>
    <property type="match status" value="1"/>
</dbReference>
<gene>
    <name evidence="4" type="ORF">OMM_09616</name>
</gene>
<dbReference type="EMBL" id="ATBP01000651">
    <property type="protein sequence ID" value="ETR69413.1"/>
    <property type="molecule type" value="Genomic_DNA"/>
</dbReference>
<feature type="domain" description="AB hydrolase-1" evidence="3">
    <location>
        <begin position="121"/>
        <end position="262"/>
    </location>
</feature>
<sequence length="527" mass="59117">MNKIFRILLIVLFTFSTSIVCSNDINNLSNENCFDFDNDQKLSLGDIIYGLKILSSVNSNSMISGCYDEPKVMTTANGVSFVRTPNACFKNLPDFPYESKYVEIDDLRQAYVDEGPSDSDPILLLHGQPSWSYLYRKMIPVLVNAGHRVIAMDHIGMGRSDKPIDIAYYSYLGHIDRLEKFITVLNLEHITLFAQDWGSLIGLHVAGDHPDWFDRIVIGDGSLPVFPAGTQPYPPVENPNEINSDLVSLVAQIPSQQPQFYDENCNLILPMDKNYFGSWIIYAMTAESFHAAQIVEGMTYFDLSPEEEAAYDAPFPSRIYMAGPRVFPSLVNDIPGVNNDAWAGLTSYEKPFLTIWAGNDPGNLGRCETQNYLINNIPGATGQPHVRLPEASHFLQDDQGAEIARRVIEFIESSQNTVRVGYEILEIQSANSIRAWISTDITQEEFDALELPTGWFKNQPREGEPDASRFIRSPDAAVDGEILKDSLFGFNWFHSATITQANITLDDQELLSGSTVKKISRNHIQCR</sequence>
<evidence type="ECO:0000259" key="3">
    <source>
        <dbReference type="Pfam" id="PF00561"/>
    </source>
</evidence>
<dbReference type="PRINTS" id="PR00412">
    <property type="entry name" value="EPOXHYDRLASE"/>
</dbReference>
<keyword evidence="1" id="KW-0378">Hydrolase</keyword>
<evidence type="ECO:0000256" key="2">
    <source>
        <dbReference type="SAM" id="SignalP"/>
    </source>
</evidence>
<dbReference type="InterPro" id="IPR000639">
    <property type="entry name" value="Epox_hydrolase-like"/>
</dbReference>
<dbReference type="InterPro" id="IPR029058">
    <property type="entry name" value="AB_hydrolase_fold"/>
</dbReference>
<dbReference type="NCBIfam" id="NF002043">
    <property type="entry name" value="PRK00870.1"/>
    <property type="match status" value="1"/>
</dbReference>